<dbReference type="RefSeq" id="WP_042532950.1">
    <property type="nucleotide sequence ID" value="NZ_CAXOIH010000011.1"/>
</dbReference>
<dbReference type="Pfam" id="PF00582">
    <property type="entry name" value="Usp"/>
    <property type="match status" value="1"/>
</dbReference>
<dbReference type="InterPro" id="IPR006016">
    <property type="entry name" value="UspA"/>
</dbReference>
<gene>
    <name evidence="3" type="primary">nhaX</name>
    <name evidence="3" type="ORF">BN997_02773</name>
</gene>
<dbReference type="EMBL" id="CDGG01000001">
    <property type="protein sequence ID" value="CEI82886.1"/>
    <property type="molecule type" value="Genomic_DNA"/>
</dbReference>
<name>A0A0A1MVM8_9BACI</name>
<dbReference type="PRINTS" id="PR01438">
    <property type="entry name" value="UNVRSLSTRESS"/>
</dbReference>
<dbReference type="STRING" id="545501.BN997_02773"/>
<comment type="similarity">
    <text evidence="1">Belongs to the universal stress protein A family.</text>
</comment>
<dbReference type="Gene3D" id="3.40.50.620">
    <property type="entry name" value="HUPs"/>
    <property type="match status" value="1"/>
</dbReference>
<reference evidence="3 4" key="1">
    <citation type="submission" date="2014-11" db="EMBL/GenBank/DDBJ databases">
        <authorList>
            <person name="Urmite Genomes Urmite Genomes"/>
        </authorList>
    </citation>
    <scope>NUCLEOTIDE SEQUENCE [LARGE SCALE GENOMIC DNA]</scope>
    <source>
        <strain evidence="3 4">Oc5</strain>
    </source>
</reference>
<dbReference type="OrthoDB" id="9777884at2"/>
<dbReference type="InterPro" id="IPR006015">
    <property type="entry name" value="Universal_stress_UspA"/>
</dbReference>
<evidence type="ECO:0000313" key="3">
    <source>
        <dbReference type="EMBL" id="CEI82886.1"/>
    </source>
</evidence>
<keyword evidence="4" id="KW-1185">Reference proteome</keyword>
<dbReference type="PANTHER" id="PTHR46268:SF6">
    <property type="entry name" value="UNIVERSAL STRESS PROTEIN UP12"/>
    <property type="match status" value="1"/>
</dbReference>
<accession>A0A0A1MVM8</accession>
<dbReference type="CDD" id="cd00293">
    <property type="entry name" value="USP-like"/>
    <property type="match status" value="1"/>
</dbReference>
<protein>
    <submittedName>
        <fullName evidence="3">Stress response protein NhaX</fullName>
    </submittedName>
</protein>
<feature type="domain" description="UspA" evidence="2">
    <location>
        <begin position="1"/>
        <end position="139"/>
    </location>
</feature>
<sequence length="139" mass="15290">MYKHILLASDGSENAVRAAQEAVKVASFDKESVIDVVYVIDIEKSKSDVLHANSSEAVDLERRKKNSKVIQVLNQANAAYQTTILRGKPGPEIVQYANQQKVDMVIIGSRGLNTLQEMVLGSVSHKVMKRVNCPALIVK</sequence>
<proteinExistence type="inferred from homology"/>
<dbReference type="Proteomes" id="UP000040453">
    <property type="component" value="Unassembled WGS sequence"/>
</dbReference>
<evidence type="ECO:0000259" key="2">
    <source>
        <dbReference type="Pfam" id="PF00582"/>
    </source>
</evidence>
<evidence type="ECO:0000256" key="1">
    <source>
        <dbReference type="ARBA" id="ARBA00008791"/>
    </source>
</evidence>
<evidence type="ECO:0000313" key="4">
    <source>
        <dbReference type="Proteomes" id="UP000040453"/>
    </source>
</evidence>
<dbReference type="SUPFAM" id="SSF52402">
    <property type="entry name" value="Adenine nucleotide alpha hydrolases-like"/>
    <property type="match status" value="1"/>
</dbReference>
<organism evidence="3 4">
    <name type="scientific">Oceanobacillus oncorhynchi</name>
    <dbReference type="NCBI Taxonomy" id="545501"/>
    <lineage>
        <taxon>Bacteria</taxon>
        <taxon>Bacillati</taxon>
        <taxon>Bacillota</taxon>
        <taxon>Bacilli</taxon>
        <taxon>Bacillales</taxon>
        <taxon>Bacillaceae</taxon>
        <taxon>Oceanobacillus</taxon>
    </lineage>
</organism>
<dbReference type="PANTHER" id="PTHR46268">
    <property type="entry name" value="STRESS RESPONSE PROTEIN NHAX"/>
    <property type="match status" value="1"/>
</dbReference>
<dbReference type="AlphaFoldDB" id="A0A0A1MVM8"/>
<dbReference type="InterPro" id="IPR014729">
    <property type="entry name" value="Rossmann-like_a/b/a_fold"/>
</dbReference>